<dbReference type="Gene3D" id="3.10.129.10">
    <property type="entry name" value="Hotdog Thioesterase"/>
    <property type="match status" value="1"/>
</dbReference>
<dbReference type="STRING" id="1670800.BSQ44_10285"/>
<dbReference type="RefSeq" id="WP_072603734.1">
    <property type="nucleotide sequence ID" value="NZ_CP018171.1"/>
</dbReference>
<dbReference type="KEGG" id="meso:BSQ44_10285"/>
<dbReference type="InterPro" id="IPR029069">
    <property type="entry name" value="HotDog_dom_sf"/>
</dbReference>
<organism evidence="3 4">
    <name type="scientific">Aquibium oceanicum</name>
    <dbReference type="NCBI Taxonomy" id="1670800"/>
    <lineage>
        <taxon>Bacteria</taxon>
        <taxon>Pseudomonadati</taxon>
        <taxon>Pseudomonadota</taxon>
        <taxon>Alphaproteobacteria</taxon>
        <taxon>Hyphomicrobiales</taxon>
        <taxon>Phyllobacteriaceae</taxon>
        <taxon>Aquibium</taxon>
    </lineage>
</organism>
<dbReference type="GO" id="GO:0061522">
    <property type="term" value="F:1,4-dihydroxy-2-naphthoyl-CoA thioesterase activity"/>
    <property type="evidence" value="ECO:0007669"/>
    <property type="project" value="TreeGrafter"/>
</dbReference>
<dbReference type="Proteomes" id="UP000182840">
    <property type="component" value="Chromosome"/>
</dbReference>
<name>A0A1L3SQS0_9HYPH</name>
<keyword evidence="4" id="KW-1185">Reference proteome</keyword>
<dbReference type="PANTHER" id="PTHR43240:SF1">
    <property type="entry name" value="BLR5584 PROTEIN"/>
    <property type="match status" value="1"/>
</dbReference>
<gene>
    <name evidence="3" type="ORF">BSQ44_10285</name>
</gene>
<dbReference type="Pfam" id="PF03061">
    <property type="entry name" value="4HBT"/>
    <property type="match status" value="1"/>
</dbReference>
<dbReference type="EMBL" id="CP018171">
    <property type="protein sequence ID" value="APH71711.1"/>
    <property type="molecule type" value="Genomic_DNA"/>
</dbReference>
<protein>
    <submittedName>
        <fullName evidence="3">Phenylacetic acid degradation protein</fullName>
    </submittedName>
</protein>
<keyword evidence="1" id="KW-0378">Hydrolase</keyword>
<evidence type="ECO:0000259" key="2">
    <source>
        <dbReference type="Pfam" id="PF03061"/>
    </source>
</evidence>
<evidence type="ECO:0000256" key="1">
    <source>
        <dbReference type="ARBA" id="ARBA00022801"/>
    </source>
</evidence>
<evidence type="ECO:0000313" key="3">
    <source>
        <dbReference type="EMBL" id="APH71711.1"/>
    </source>
</evidence>
<proteinExistence type="predicted"/>
<dbReference type="InterPro" id="IPR003736">
    <property type="entry name" value="PAAI_dom"/>
</dbReference>
<dbReference type="InterPro" id="IPR006683">
    <property type="entry name" value="Thioestr_dom"/>
</dbReference>
<dbReference type="PANTHER" id="PTHR43240">
    <property type="entry name" value="1,4-DIHYDROXY-2-NAPHTHOYL-COA THIOESTERASE 1"/>
    <property type="match status" value="1"/>
</dbReference>
<evidence type="ECO:0000313" key="4">
    <source>
        <dbReference type="Proteomes" id="UP000182840"/>
    </source>
</evidence>
<dbReference type="GO" id="GO:0005829">
    <property type="term" value="C:cytosol"/>
    <property type="evidence" value="ECO:0007669"/>
    <property type="project" value="TreeGrafter"/>
</dbReference>
<sequence length="172" mass="18120">MSAVELFPGHVAPLGLGTIPHEDIGRFTGLEALKRLIDGHYPAPPIGARMNFALVEVSEGRAVFHGMPGEQHLNPLGTVHGGWAATVLDSALGCAVHTTMAKGEAYTTIEFKVNLIRPITPKTGLVACEGKVVSRGRTTAVSEARLTDQNGKLLAFGTETCAIFPVGNLAPR</sequence>
<dbReference type="SUPFAM" id="SSF54637">
    <property type="entry name" value="Thioesterase/thiol ester dehydrase-isomerase"/>
    <property type="match status" value="1"/>
</dbReference>
<dbReference type="OrthoDB" id="9813282at2"/>
<reference evidence="4" key="1">
    <citation type="submission" date="2016-11" db="EMBL/GenBank/DDBJ databases">
        <title>Mesorhizobium oceanicum sp. nov., isolated from deep seawater in South China Sea.</title>
        <authorList>
            <person name="Fu G.-Y."/>
        </authorList>
    </citation>
    <scope>NUCLEOTIDE SEQUENCE [LARGE SCALE GENOMIC DNA]</scope>
    <source>
        <strain evidence="4">B7</strain>
    </source>
</reference>
<dbReference type="NCBIfam" id="TIGR00369">
    <property type="entry name" value="unchar_dom_1"/>
    <property type="match status" value="1"/>
</dbReference>
<feature type="domain" description="Thioesterase" evidence="2">
    <location>
        <begin position="77"/>
        <end position="154"/>
    </location>
</feature>
<accession>A0A1L3SQS0</accession>
<dbReference type="AlphaFoldDB" id="A0A1L3SQS0"/>
<dbReference type="CDD" id="cd03443">
    <property type="entry name" value="PaaI_thioesterase"/>
    <property type="match status" value="1"/>
</dbReference>